<keyword evidence="6 9" id="KW-0067">ATP-binding</keyword>
<dbReference type="GO" id="GO:0000245">
    <property type="term" value="P:spliceosomal complex assembly"/>
    <property type="evidence" value="ECO:0007669"/>
    <property type="project" value="TreeGrafter"/>
</dbReference>
<dbReference type="GO" id="GO:0005737">
    <property type="term" value="C:cytoplasm"/>
    <property type="evidence" value="ECO:0007669"/>
    <property type="project" value="TreeGrafter"/>
</dbReference>
<dbReference type="EC" id="2.7.11.1" evidence="1"/>
<dbReference type="EMBL" id="KV907498">
    <property type="protein sequence ID" value="OOF96437.1"/>
    <property type="molecule type" value="Genomic_DNA"/>
</dbReference>
<keyword evidence="2" id="KW-0723">Serine/threonine-protein kinase</keyword>
<keyword evidence="4 9" id="KW-0547">Nucleotide-binding</keyword>
<evidence type="ECO:0000256" key="3">
    <source>
        <dbReference type="ARBA" id="ARBA00022679"/>
    </source>
</evidence>
<feature type="binding site" evidence="9">
    <location>
        <position position="108"/>
    </location>
    <ligand>
        <name>ATP</name>
        <dbReference type="ChEBI" id="CHEBI:30616"/>
    </ligand>
</feature>
<evidence type="ECO:0000256" key="9">
    <source>
        <dbReference type="PROSITE-ProRule" id="PRU10141"/>
    </source>
</evidence>
<proteinExistence type="predicted"/>
<evidence type="ECO:0000313" key="12">
    <source>
        <dbReference type="Proteomes" id="UP000188318"/>
    </source>
</evidence>
<dbReference type="SMART" id="SM00220">
    <property type="entry name" value="S_TKc"/>
    <property type="match status" value="1"/>
</dbReference>
<protein>
    <recommendedName>
        <fullName evidence="1">non-specific serine/threonine protein kinase</fullName>
        <ecNumber evidence="1">2.7.11.1</ecNumber>
    </recommendedName>
</protein>
<comment type="catalytic activity">
    <reaction evidence="7">
        <text>L-threonyl-[protein] + ATP = O-phospho-L-threonyl-[protein] + ADP + H(+)</text>
        <dbReference type="Rhea" id="RHEA:46608"/>
        <dbReference type="Rhea" id="RHEA-COMP:11060"/>
        <dbReference type="Rhea" id="RHEA-COMP:11605"/>
        <dbReference type="ChEBI" id="CHEBI:15378"/>
        <dbReference type="ChEBI" id="CHEBI:30013"/>
        <dbReference type="ChEBI" id="CHEBI:30616"/>
        <dbReference type="ChEBI" id="CHEBI:61977"/>
        <dbReference type="ChEBI" id="CHEBI:456216"/>
        <dbReference type="EC" id="2.7.11.1"/>
    </reaction>
</comment>
<organism evidence="11 12">
    <name type="scientific">Aspergillus carbonarius (strain ITEM 5010)</name>
    <dbReference type="NCBI Taxonomy" id="602072"/>
    <lineage>
        <taxon>Eukaryota</taxon>
        <taxon>Fungi</taxon>
        <taxon>Dikarya</taxon>
        <taxon>Ascomycota</taxon>
        <taxon>Pezizomycotina</taxon>
        <taxon>Eurotiomycetes</taxon>
        <taxon>Eurotiomycetidae</taxon>
        <taxon>Eurotiales</taxon>
        <taxon>Aspergillaceae</taxon>
        <taxon>Aspergillus</taxon>
        <taxon>Aspergillus subgen. Circumdati</taxon>
    </lineage>
</organism>
<name>A0A1R3RPL9_ASPC5</name>
<evidence type="ECO:0000256" key="7">
    <source>
        <dbReference type="ARBA" id="ARBA00047899"/>
    </source>
</evidence>
<dbReference type="GO" id="GO:0050684">
    <property type="term" value="P:regulation of mRNA processing"/>
    <property type="evidence" value="ECO:0007669"/>
    <property type="project" value="TreeGrafter"/>
</dbReference>
<dbReference type="OMA" id="WWTAWEA"/>
<dbReference type="STRING" id="602072.A0A1R3RPL9"/>
<evidence type="ECO:0000256" key="2">
    <source>
        <dbReference type="ARBA" id="ARBA00022527"/>
    </source>
</evidence>
<dbReference type="PANTHER" id="PTHR47634:SF9">
    <property type="entry name" value="PROTEIN KINASE DOMAIN-CONTAINING PROTEIN-RELATED"/>
    <property type="match status" value="1"/>
</dbReference>
<comment type="catalytic activity">
    <reaction evidence="8">
        <text>L-seryl-[protein] + ATP = O-phospho-L-seryl-[protein] + ADP + H(+)</text>
        <dbReference type="Rhea" id="RHEA:17989"/>
        <dbReference type="Rhea" id="RHEA-COMP:9863"/>
        <dbReference type="Rhea" id="RHEA-COMP:11604"/>
        <dbReference type="ChEBI" id="CHEBI:15378"/>
        <dbReference type="ChEBI" id="CHEBI:29999"/>
        <dbReference type="ChEBI" id="CHEBI:30616"/>
        <dbReference type="ChEBI" id="CHEBI:83421"/>
        <dbReference type="ChEBI" id="CHEBI:456216"/>
        <dbReference type="EC" id="2.7.11.1"/>
    </reaction>
</comment>
<dbReference type="PROSITE" id="PS00107">
    <property type="entry name" value="PROTEIN_KINASE_ATP"/>
    <property type="match status" value="1"/>
</dbReference>
<dbReference type="PROSITE" id="PS50011">
    <property type="entry name" value="PROTEIN_KINASE_DOM"/>
    <property type="match status" value="1"/>
</dbReference>
<dbReference type="GO" id="GO:0005524">
    <property type="term" value="F:ATP binding"/>
    <property type="evidence" value="ECO:0007669"/>
    <property type="project" value="UniProtKB-UniRule"/>
</dbReference>
<dbReference type="PANTHER" id="PTHR47634">
    <property type="entry name" value="PROTEIN KINASE DOMAIN-CONTAINING PROTEIN-RELATED"/>
    <property type="match status" value="1"/>
</dbReference>
<evidence type="ECO:0000256" key="6">
    <source>
        <dbReference type="ARBA" id="ARBA00022840"/>
    </source>
</evidence>
<evidence type="ECO:0000256" key="5">
    <source>
        <dbReference type="ARBA" id="ARBA00022777"/>
    </source>
</evidence>
<feature type="domain" description="Protein kinase" evidence="10">
    <location>
        <begin position="79"/>
        <end position="446"/>
    </location>
</feature>
<gene>
    <name evidence="11" type="ORF">ASPCADRAFT_506115</name>
</gene>
<dbReference type="GO" id="GO:0005634">
    <property type="term" value="C:nucleus"/>
    <property type="evidence" value="ECO:0007669"/>
    <property type="project" value="TreeGrafter"/>
</dbReference>
<evidence type="ECO:0000259" key="10">
    <source>
        <dbReference type="PROSITE" id="PS50011"/>
    </source>
</evidence>
<dbReference type="Proteomes" id="UP000188318">
    <property type="component" value="Unassembled WGS sequence"/>
</dbReference>
<dbReference type="GO" id="GO:0004674">
    <property type="term" value="F:protein serine/threonine kinase activity"/>
    <property type="evidence" value="ECO:0007669"/>
    <property type="project" value="UniProtKB-KW"/>
</dbReference>
<evidence type="ECO:0000256" key="4">
    <source>
        <dbReference type="ARBA" id="ARBA00022741"/>
    </source>
</evidence>
<dbReference type="InterPro" id="IPR051334">
    <property type="entry name" value="SRPK"/>
</dbReference>
<dbReference type="InterPro" id="IPR000719">
    <property type="entry name" value="Prot_kinase_dom"/>
</dbReference>
<dbReference type="VEuPathDB" id="FungiDB:ASPCADRAFT_506115"/>
<keyword evidence="5" id="KW-0418">Kinase</keyword>
<keyword evidence="12" id="KW-1185">Reference proteome</keyword>
<dbReference type="Gene3D" id="1.10.510.10">
    <property type="entry name" value="Transferase(Phosphotransferase) domain 1"/>
    <property type="match status" value="1"/>
</dbReference>
<reference evidence="12" key="1">
    <citation type="journal article" date="2017" name="Genome Biol.">
        <title>Comparative genomics reveals high biological diversity and specific adaptations in the industrially and medically important fungal genus Aspergillus.</title>
        <authorList>
            <person name="de Vries R.P."/>
            <person name="Riley R."/>
            <person name="Wiebenga A."/>
            <person name="Aguilar-Osorio G."/>
            <person name="Amillis S."/>
            <person name="Uchima C.A."/>
            <person name="Anderluh G."/>
            <person name="Asadollahi M."/>
            <person name="Askin M."/>
            <person name="Barry K."/>
            <person name="Battaglia E."/>
            <person name="Bayram O."/>
            <person name="Benocci T."/>
            <person name="Braus-Stromeyer S.A."/>
            <person name="Caldana C."/>
            <person name="Canovas D."/>
            <person name="Cerqueira G.C."/>
            <person name="Chen F."/>
            <person name="Chen W."/>
            <person name="Choi C."/>
            <person name="Clum A."/>
            <person name="Dos Santos R.A."/>
            <person name="Damasio A.R."/>
            <person name="Diallinas G."/>
            <person name="Emri T."/>
            <person name="Fekete E."/>
            <person name="Flipphi M."/>
            <person name="Freyberg S."/>
            <person name="Gallo A."/>
            <person name="Gournas C."/>
            <person name="Habgood R."/>
            <person name="Hainaut M."/>
            <person name="Harispe M.L."/>
            <person name="Henrissat B."/>
            <person name="Hilden K.S."/>
            <person name="Hope R."/>
            <person name="Hossain A."/>
            <person name="Karabika E."/>
            <person name="Karaffa L."/>
            <person name="Karanyi Z."/>
            <person name="Krasevec N."/>
            <person name="Kuo A."/>
            <person name="Kusch H."/>
            <person name="LaButti K."/>
            <person name="Lagendijk E.L."/>
            <person name="Lapidus A."/>
            <person name="Levasseur A."/>
            <person name="Lindquist E."/>
            <person name="Lipzen A."/>
            <person name="Logrieco A.F."/>
            <person name="MacCabe A."/>
            <person name="Maekelae M.R."/>
            <person name="Malavazi I."/>
            <person name="Melin P."/>
            <person name="Meyer V."/>
            <person name="Mielnichuk N."/>
            <person name="Miskei M."/>
            <person name="Molnar A.P."/>
            <person name="Mule G."/>
            <person name="Ngan C.Y."/>
            <person name="Orejas M."/>
            <person name="Orosz E."/>
            <person name="Ouedraogo J.P."/>
            <person name="Overkamp K.M."/>
            <person name="Park H.-S."/>
            <person name="Perrone G."/>
            <person name="Piumi F."/>
            <person name="Punt P.J."/>
            <person name="Ram A.F."/>
            <person name="Ramon A."/>
            <person name="Rauscher S."/>
            <person name="Record E."/>
            <person name="Riano-Pachon D.M."/>
            <person name="Robert V."/>
            <person name="Roehrig J."/>
            <person name="Ruller R."/>
            <person name="Salamov A."/>
            <person name="Salih N.S."/>
            <person name="Samson R.A."/>
            <person name="Sandor E."/>
            <person name="Sanguinetti M."/>
            <person name="Schuetze T."/>
            <person name="Sepcic K."/>
            <person name="Shelest E."/>
            <person name="Sherlock G."/>
            <person name="Sophianopoulou V."/>
            <person name="Squina F.M."/>
            <person name="Sun H."/>
            <person name="Susca A."/>
            <person name="Todd R.B."/>
            <person name="Tsang A."/>
            <person name="Unkles S.E."/>
            <person name="van de Wiele N."/>
            <person name="van Rossen-Uffink D."/>
            <person name="Oliveira J.V."/>
            <person name="Vesth T.C."/>
            <person name="Visser J."/>
            <person name="Yu J.-H."/>
            <person name="Zhou M."/>
            <person name="Andersen M.R."/>
            <person name="Archer D.B."/>
            <person name="Baker S.E."/>
            <person name="Benoit I."/>
            <person name="Brakhage A.A."/>
            <person name="Braus G.H."/>
            <person name="Fischer R."/>
            <person name="Frisvad J.C."/>
            <person name="Goldman G.H."/>
            <person name="Houbraken J."/>
            <person name="Oakley B."/>
            <person name="Pocsi I."/>
            <person name="Scazzocchio C."/>
            <person name="Seiboth B."/>
            <person name="vanKuyk P.A."/>
            <person name="Wortman J."/>
            <person name="Dyer P.S."/>
            <person name="Grigoriev I.V."/>
        </authorList>
    </citation>
    <scope>NUCLEOTIDE SEQUENCE [LARGE SCALE GENOMIC DNA]</scope>
    <source>
        <strain evidence="12">ITEM 5010</strain>
    </source>
</reference>
<dbReference type="Gene3D" id="3.30.200.20">
    <property type="entry name" value="Phosphorylase Kinase, domain 1"/>
    <property type="match status" value="1"/>
</dbReference>
<evidence type="ECO:0000313" key="11">
    <source>
        <dbReference type="EMBL" id="OOF96437.1"/>
    </source>
</evidence>
<dbReference type="InterPro" id="IPR011009">
    <property type="entry name" value="Kinase-like_dom_sf"/>
</dbReference>
<dbReference type="SUPFAM" id="SSF56112">
    <property type="entry name" value="Protein kinase-like (PK-like)"/>
    <property type="match status" value="1"/>
</dbReference>
<dbReference type="AlphaFoldDB" id="A0A1R3RPL9"/>
<sequence length="468" mass="52884">MRRLAWRLVPCHRRIFLPARGFIPRLPRYIPRWSLIPFRSTTSSSDGYPDFVYQPIEDVERQPGGYHPIHIGDELNNRYRVVHKLGHGAYSTIWLSRDEQHGAYVAIKVGTGDASPCEADLLRRITEGTHSGNPGLSMIPKVRERFEIPGPNGHHRCYVTVPAQSSVSAALFCRHFQVETARALAAQLVLAVSCLHFQGVVHGDIHLGNVLIRFSASLDELSIEQFYEKFGKPDTEPVIRLDGQPLPPNVPSHGTTPVWLGKRANEIPPEEAHLLLSDFGESFSPSNPQHQRRGEDCHTPLPVAPPEAYFEPTKLLSFPADIWALACAMWSIFGMRSLFDATLATLDYMASQQIDILGQLPPEWWEAWEARHKYFEKIEEPKKGRFVYPSLEQSFEKYVQASRQRDGMGCFDDGEKRAILDMLRPMLAFKPEERATAEDVLGSDWMVNWGLPAAERISLSEAGVMAMH</sequence>
<evidence type="ECO:0000256" key="8">
    <source>
        <dbReference type="ARBA" id="ARBA00048679"/>
    </source>
</evidence>
<accession>A0A1R3RPL9</accession>
<keyword evidence="3" id="KW-0808">Transferase</keyword>
<evidence type="ECO:0000256" key="1">
    <source>
        <dbReference type="ARBA" id="ARBA00012513"/>
    </source>
</evidence>
<dbReference type="InterPro" id="IPR017441">
    <property type="entry name" value="Protein_kinase_ATP_BS"/>
</dbReference>
<dbReference type="OrthoDB" id="5979581at2759"/>